<reference evidence="2" key="1">
    <citation type="submission" date="2017-01" db="EMBL/GenBank/DDBJ databases">
        <authorList>
            <person name="Assis F.L."/>
            <person name="Abrahao J.S."/>
            <person name="Silva L."/>
            <person name="Khalil J.B."/>
            <person name="Rodrigues R."/>
            <person name="Silva L.S."/>
            <person name="Arantes T."/>
            <person name="Boratto P."/>
            <person name="Andrade M."/>
            <person name="Kroon E.G."/>
            <person name="Ribeiro B."/>
            <person name="Bergier I."/>
            <person name="Seligmann H."/>
            <person name="Ghigo E."/>
            <person name="Colson P."/>
            <person name="Levasseur A."/>
            <person name="Raoult D."/>
            <person name="Scola B.L."/>
        </authorList>
    </citation>
    <scope>NUCLEOTIDE SEQUENCE</scope>
    <source>
        <strain evidence="2">Soda lake</strain>
    </source>
</reference>
<organism evidence="2">
    <name type="scientific">Tupanvirus soda lake</name>
    <dbReference type="NCBI Taxonomy" id="2126985"/>
    <lineage>
        <taxon>Viruses</taxon>
        <taxon>Varidnaviria</taxon>
        <taxon>Bamfordvirae</taxon>
        <taxon>Nucleocytoviricota</taxon>
        <taxon>Megaviricetes</taxon>
        <taxon>Imitervirales</taxon>
        <taxon>Mimiviridae</taxon>
        <taxon>Megamimivirinae</taxon>
        <taxon>Tupanvirus</taxon>
        <taxon>Tupanvirus salinum</taxon>
    </lineage>
</organism>
<reference evidence="2" key="2">
    <citation type="journal article" date="2018" name="Nat. Commun.">
        <title>Tailed giant Tupanvirus possesses the most complete translational apparatus of the known virosphere.</title>
        <authorList>
            <person name="Abrahao J."/>
            <person name="Silva L."/>
            <person name="Silva L.S."/>
            <person name="Khalil J.Y.B."/>
            <person name="Rodrigues R."/>
            <person name="Arantes T."/>
            <person name="Assis F."/>
            <person name="Boratto P."/>
            <person name="Andrade M."/>
            <person name="Kroon E.G."/>
            <person name="Ribeiro B."/>
            <person name="Bergier I."/>
            <person name="Seligmann H."/>
            <person name="Ghigo E."/>
            <person name="Colson P."/>
            <person name="Levasseur A."/>
            <person name="Kroemer G."/>
            <person name="Raoult D."/>
            <person name="La Scola B."/>
        </authorList>
    </citation>
    <scope>NUCLEOTIDE SEQUENCE [LARGE SCALE GENOMIC DNA]</scope>
    <source>
        <strain evidence="2">Soda lake</strain>
    </source>
</reference>
<accession>A0A6N1NWE0</accession>
<evidence type="ECO:0000259" key="1">
    <source>
        <dbReference type="Pfam" id="PF19237"/>
    </source>
</evidence>
<evidence type="ECO:0000313" key="2">
    <source>
        <dbReference type="EMBL" id="QKU35628.1"/>
    </source>
</evidence>
<feature type="domain" description="DUF5889" evidence="1">
    <location>
        <begin position="36"/>
        <end position="147"/>
    </location>
</feature>
<dbReference type="EMBL" id="KY523104">
    <property type="protein sequence ID" value="QKU35628.1"/>
    <property type="molecule type" value="Genomic_DNA"/>
</dbReference>
<dbReference type="KEGG" id="vg:80519065"/>
<sequence>MLIFCLVRKATGQLLRRHGSAKNKALSNPKCKNICVLEYDFYCILIHKNKLIQFVIEYDGNFHYVQSNFVNFEEYHKRDVIKQYYLHEMNVHLLRLIGRFNTDMIECFIDKLLDCQYYVAINKIKPIKKYFLNNDIHKGLVYFGNYFNCIDCNVNKSVSKYSNQNPSKKRKLKILCI</sequence>
<protein>
    <recommendedName>
        <fullName evidence="1">DUF5889 domain-containing protein</fullName>
    </recommendedName>
</protein>
<dbReference type="Pfam" id="PF19237">
    <property type="entry name" value="DUF5889"/>
    <property type="match status" value="1"/>
</dbReference>
<dbReference type="GeneID" id="80519065"/>
<proteinExistence type="predicted"/>
<name>A0A6N1NWE0_9VIRU</name>
<dbReference type="InterPro" id="IPR045373">
    <property type="entry name" value="DUF5889"/>
</dbReference>
<dbReference type="RefSeq" id="YP_010782301.1">
    <property type="nucleotide sequence ID" value="NC_075039.1"/>
</dbReference>